<name>A0A814UFT6_ADIRI</name>
<dbReference type="EMBL" id="CAJNOJ010000132">
    <property type="protein sequence ID" value="CAF1173535.1"/>
    <property type="molecule type" value="Genomic_DNA"/>
</dbReference>
<organism evidence="1 2">
    <name type="scientific">Adineta ricciae</name>
    <name type="common">Rotifer</name>
    <dbReference type="NCBI Taxonomy" id="249248"/>
    <lineage>
        <taxon>Eukaryota</taxon>
        <taxon>Metazoa</taxon>
        <taxon>Spiralia</taxon>
        <taxon>Gnathifera</taxon>
        <taxon>Rotifera</taxon>
        <taxon>Eurotatoria</taxon>
        <taxon>Bdelloidea</taxon>
        <taxon>Adinetida</taxon>
        <taxon>Adinetidae</taxon>
        <taxon>Adineta</taxon>
    </lineage>
</organism>
<protein>
    <submittedName>
        <fullName evidence="1">Uncharacterized protein</fullName>
    </submittedName>
</protein>
<evidence type="ECO:0000313" key="1">
    <source>
        <dbReference type="EMBL" id="CAF1173535.1"/>
    </source>
</evidence>
<evidence type="ECO:0000313" key="2">
    <source>
        <dbReference type="Proteomes" id="UP000663852"/>
    </source>
</evidence>
<reference evidence="1" key="1">
    <citation type="submission" date="2021-02" db="EMBL/GenBank/DDBJ databases">
        <authorList>
            <person name="Nowell W R."/>
        </authorList>
    </citation>
    <scope>NUCLEOTIDE SEQUENCE</scope>
</reference>
<gene>
    <name evidence="1" type="ORF">EDS130_LOCUS23827</name>
</gene>
<comment type="caution">
    <text evidence="1">The sequence shown here is derived from an EMBL/GenBank/DDBJ whole genome shotgun (WGS) entry which is preliminary data.</text>
</comment>
<dbReference type="AlphaFoldDB" id="A0A814UFT6"/>
<proteinExistence type="predicted"/>
<dbReference type="Proteomes" id="UP000663852">
    <property type="component" value="Unassembled WGS sequence"/>
</dbReference>
<accession>A0A814UFT6</accession>
<sequence>MYSYPKQGFTIFYRRFQNSIVPHHRHMSDDKELMPRVEEIQTLAETNEDMMKQIDNMGSRVVNLTTYVISRTALGEIYKFAKNFRVIKAVLERITALLNDGGGGRLDKIRERLDNLNNQIKALRTTYTNIKFS</sequence>